<dbReference type="InterPro" id="IPR013785">
    <property type="entry name" value="Aldolase_TIM"/>
</dbReference>
<feature type="region of interest" description="Disordered" evidence="1">
    <location>
        <begin position="47"/>
        <end position="79"/>
    </location>
</feature>
<evidence type="ECO:0000313" key="2">
    <source>
        <dbReference type="EMBL" id="GAA4131295.1"/>
    </source>
</evidence>
<name>A0ABP7Y6S0_9ACTN</name>
<keyword evidence="3" id="KW-1185">Reference proteome</keyword>
<accession>A0ABP7Y6S0</accession>
<protein>
    <recommendedName>
        <fullName evidence="4">3-keto-5-aminohexanoate cleavage protein</fullName>
    </recommendedName>
</protein>
<dbReference type="InterPro" id="IPR008567">
    <property type="entry name" value="BKACE"/>
</dbReference>
<dbReference type="Proteomes" id="UP001500266">
    <property type="component" value="Unassembled WGS sequence"/>
</dbReference>
<dbReference type="EMBL" id="BAABDO010000008">
    <property type="protein sequence ID" value="GAA4131295.1"/>
    <property type="molecule type" value="Genomic_DNA"/>
</dbReference>
<dbReference type="Gene3D" id="3.20.20.70">
    <property type="entry name" value="Aldolase class I"/>
    <property type="match status" value="1"/>
</dbReference>
<evidence type="ECO:0000256" key="1">
    <source>
        <dbReference type="SAM" id="MobiDB-lite"/>
    </source>
</evidence>
<comment type="caution">
    <text evidence="2">The sequence shown here is derived from an EMBL/GenBank/DDBJ whole genome shotgun (WGS) entry which is preliminary data.</text>
</comment>
<gene>
    <name evidence="2" type="ORF">GCM10022416_09870</name>
</gene>
<dbReference type="Pfam" id="PF05853">
    <property type="entry name" value="BKACE"/>
    <property type="match status" value="1"/>
</dbReference>
<reference evidence="3" key="1">
    <citation type="journal article" date="2019" name="Int. J. Syst. Evol. Microbiol.">
        <title>The Global Catalogue of Microorganisms (GCM) 10K type strain sequencing project: providing services to taxonomists for standard genome sequencing and annotation.</title>
        <authorList>
            <consortium name="The Broad Institute Genomics Platform"/>
            <consortium name="The Broad Institute Genome Sequencing Center for Infectious Disease"/>
            <person name="Wu L."/>
            <person name="Ma J."/>
        </authorList>
    </citation>
    <scope>NUCLEOTIDE SEQUENCE [LARGE SCALE GENOMIC DNA]</scope>
    <source>
        <strain evidence="3">JCM 17316</strain>
    </source>
</reference>
<proteinExistence type="predicted"/>
<feature type="compositionally biased region" description="Basic and acidic residues" evidence="1">
    <location>
        <begin position="69"/>
        <end position="79"/>
    </location>
</feature>
<sequence length="79" mass="8257">MSRKLILTVAPTGGMAAKAQSPHLPVTPGEIADGVVRCWEAGASVAATTHPGPRLPPGAPQHTGTRAPRRVERCVDRLK</sequence>
<evidence type="ECO:0000313" key="3">
    <source>
        <dbReference type="Proteomes" id="UP001500266"/>
    </source>
</evidence>
<dbReference type="RefSeq" id="WP_345017814.1">
    <property type="nucleotide sequence ID" value="NZ_BAABDO010000008.1"/>
</dbReference>
<evidence type="ECO:0008006" key="4">
    <source>
        <dbReference type="Google" id="ProtNLM"/>
    </source>
</evidence>
<organism evidence="2 3">
    <name type="scientific">Actinomadura keratinilytica</name>
    <dbReference type="NCBI Taxonomy" id="547461"/>
    <lineage>
        <taxon>Bacteria</taxon>
        <taxon>Bacillati</taxon>
        <taxon>Actinomycetota</taxon>
        <taxon>Actinomycetes</taxon>
        <taxon>Streptosporangiales</taxon>
        <taxon>Thermomonosporaceae</taxon>
        <taxon>Actinomadura</taxon>
    </lineage>
</organism>